<dbReference type="SUPFAM" id="SSF69593">
    <property type="entry name" value="Glycerol-3-phosphate (1)-acyltransferase"/>
    <property type="match status" value="1"/>
</dbReference>
<evidence type="ECO:0000256" key="3">
    <source>
        <dbReference type="ARBA" id="ARBA00022679"/>
    </source>
</evidence>
<evidence type="ECO:0000259" key="7">
    <source>
        <dbReference type="SMART" id="SM00563"/>
    </source>
</evidence>
<evidence type="ECO:0000313" key="9">
    <source>
        <dbReference type="Proteomes" id="UP000295399"/>
    </source>
</evidence>
<feature type="domain" description="Phospholipid/glycerol acyltransferase" evidence="7">
    <location>
        <begin position="87"/>
        <end position="205"/>
    </location>
</feature>
<keyword evidence="6" id="KW-0812">Transmembrane</keyword>
<dbReference type="InParanoid" id="A0A4R2PKY2"/>
<sequence length="297" mass="32746">MVASSFARPSPDPDSPAAPARRPVVKLTLVIAVLGLGTLPVLVYQSVVNRLYPRGSHWLPPLWHKLACAMIGVRVVVHGRPIRRGPCLFAANHLSWLDIPVLGSRIHGSFIAKSEVNDWGVFGAMARLQRTVFVNRERRSESRSQVADLLARFNRRENVILFAEGTSTDGLRTKPFKSALFGVAEAAARASDARLYVQPVTLAYTRINNMPLVRAHRPRLAWIGDMDLLPHFLDVLNIGRVTAVIQFHEPIPVTADMDRKTLARRAEAAVARGLDAANARRVDDRRGQARSAGDTPA</sequence>
<dbReference type="InterPro" id="IPR002123">
    <property type="entry name" value="Plipid/glycerol_acylTrfase"/>
</dbReference>
<keyword evidence="2" id="KW-0444">Lipid biosynthesis</keyword>
<keyword evidence="9" id="KW-1185">Reference proteome</keyword>
<dbReference type="RefSeq" id="WP_132707806.1">
    <property type="nucleotide sequence ID" value="NZ_JACIGF010000003.1"/>
</dbReference>
<evidence type="ECO:0000256" key="6">
    <source>
        <dbReference type="SAM" id="Phobius"/>
    </source>
</evidence>
<dbReference type="GO" id="GO:0003841">
    <property type="term" value="F:1-acylglycerol-3-phosphate O-acyltransferase activity"/>
    <property type="evidence" value="ECO:0007669"/>
    <property type="project" value="TreeGrafter"/>
</dbReference>
<dbReference type="AlphaFoldDB" id="A0A4R2PKY2"/>
<keyword evidence="4" id="KW-0443">Lipid metabolism</keyword>
<keyword evidence="5 8" id="KW-0012">Acyltransferase</keyword>
<feature type="transmembrane region" description="Helical" evidence="6">
    <location>
        <begin position="24"/>
        <end position="44"/>
    </location>
</feature>
<protein>
    <submittedName>
        <fullName evidence="8">Lyso-ornithine lipid acyltransferase</fullName>
    </submittedName>
</protein>
<dbReference type="PANTHER" id="PTHR10434:SF64">
    <property type="entry name" value="1-ACYL-SN-GLYCEROL-3-PHOSPHATE ACYLTRANSFERASE-RELATED"/>
    <property type="match status" value="1"/>
</dbReference>
<keyword evidence="6" id="KW-1133">Transmembrane helix</keyword>
<dbReference type="EMBL" id="SLXO01000003">
    <property type="protein sequence ID" value="TCP36249.1"/>
    <property type="molecule type" value="Genomic_DNA"/>
</dbReference>
<dbReference type="SMART" id="SM00563">
    <property type="entry name" value="PlsC"/>
    <property type="match status" value="1"/>
</dbReference>
<evidence type="ECO:0000256" key="2">
    <source>
        <dbReference type="ARBA" id="ARBA00022516"/>
    </source>
</evidence>
<reference evidence="8 9" key="1">
    <citation type="submission" date="2019-03" db="EMBL/GenBank/DDBJ databases">
        <title>Genomic Encyclopedia of Type Strains, Phase IV (KMG-IV): sequencing the most valuable type-strain genomes for metagenomic binning, comparative biology and taxonomic classification.</title>
        <authorList>
            <person name="Goeker M."/>
        </authorList>
    </citation>
    <scope>NUCLEOTIDE SEQUENCE [LARGE SCALE GENOMIC DNA]</scope>
    <source>
        <strain evidence="8 9">DSM 2132</strain>
    </source>
</reference>
<dbReference type="CDD" id="cd07989">
    <property type="entry name" value="LPLAT_AGPAT-like"/>
    <property type="match status" value="1"/>
</dbReference>
<comment type="caution">
    <text evidence="8">The sequence shown here is derived from an EMBL/GenBank/DDBJ whole genome shotgun (WGS) entry which is preliminary data.</text>
</comment>
<evidence type="ECO:0000313" key="8">
    <source>
        <dbReference type="EMBL" id="TCP36249.1"/>
    </source>
</evidence>
<evidence type="ECO:0000256" key="1">
    <source>
        <dbReference type="ARBA" id="ARBA00005189"/>
    </source>
</evidence>
<organism evidence="8 9">
    <name type="scientific">Rhodothalassium salexigens DSM 2132</name>
    <dbReference type="NCBI Taxonomy" id="1188247"/>
    <lineage>
        <taxon>Bacteria</taxon>
        <taxon>Pseudomonadati</taxon>
        <taxon>Pseudomonadota</taxon>
        <taxon>Alphaproteobacteria</taxon>
        <taxon>Rhodothalassiales</taxon>
        <taxon>Rhodothalassiaceae</taxon>
        <taxon>Rhodothalassium</taxon>
    </lineage>
</organism>
<dbReference type="OrthoDB" id="9806880at2"/>
<keyword evidence="3 8" id="KW-0808">Transferase</keyword>
<keyword evidence="6" id="KW-0472">Membrane</keyword>
<name>A0A4R2PKY2_RHOSA</name>
<accession>A0A4R2PKY2</accession>
<proteinExistence type="predicted"/>
<evidence type="ECO:0000256" key="4">
    <source>
        <dbReference type="ARBA" id="ARBA00023098"/>
    </source>
</evidence>
<comment type="pathway">
    <text evidence="1">Lipid metabolism.</text>
</comment>
<dbReference type="Proteomes" id="UP000295399">
    <property type="component" value="Unassembled WGS sequence"/>
</dbReference>
<evidence type="ECO:0000256" key="5">
    <source>
        <dbReference type="ARBA" id="ARBA00023315"/>
    </source>
</evidence>
<dbReference type="Pfam" id="PF01553">
    <property type="entry name" value="Acyltransferase"/>
    <property type="match status" value="1"/>
</dbReference>
<gene>
    <name evidence="8" type="ORF">EV659_103136</name>
</gene>
<dbReference type="PANTHER" id="PTHR10434">
    <property type="entry name" value="1-ACYL-SN-GLYCEROL-3-PHOSPHATE ACYLTRANSFERASE"/>
    <property type="match status" value="1"/>
</dbReference>
<dbReference type="GO" id="GO:0006654">
    <property type="term" value="P:phosphatidic acid biosynthetic process"/>
    <property type="evidence" value="ECO:0007669"/>
    <property type="project" value="TreeGrafter"/>
</dbReference>